<dbReference type="OrthoDB" id="3210850at2759"/>
<keyword evidence="2" id="KW-0472">Membrane</keyword>
<feature type="transmembrane region" description="Helical" evidence="2">
    <location>
        <begin position="46"/>
        <end position="74"/>
    </location>
</feature>
<evidence type="ECO:0008006" key="5">
    <source>
        <dbReference type="Google" id="ProtNLM"/>
    </source>
</evidence>
<name>A0A6G1KMT3_9PLEO</name>
<feature type="transmembrane region" description="Helical" evidence="2">
    <location>
        <begin position="12"/>
        <end position="34"/>
    </location>
</feature>
<protein>
    <recommendedName>
        <fullName evidence="5">G-protein coupled receptors family 1 profile domain-containing protein</fullName>
    </recommendedName>
</protein>
<keyword evidence="4" id="KW-1185">Reference proteome</keyword>
<dbReference type="Proteomes" id="UP000799428">
    <property type="component" value="Unassembled WGS sequence"/>
</dbReference>
<dbReference type="EMBL" id="MU005765">
    <property type="protein sequence ID" value="KAF2714154.1"/>
    <property type="molecule type" value="Genomic_DNA"/>
</dbReference>
<dbReference type="AlphaFoldDB" id="A0A6G1KMT3"/>
<gene>
    <name evidence="3" type="ORF">K504DRAFT_531002</name>
</gene>
<keyword evidence="2" id="KW-1133">Transmembrane helix</keyword>
<feature type="compositionally biased region" description="Polar residues" evidence="1">
    <location>
        <begin position="264"/>
        <end position="275"/>
    </location>
</feature>
<evidence type="ECO:0000313" key="4">
    <source>
        <dbReference type="Proteomes" id="UP000799428"/>
    </source>
</evidence>
<accession>A0A6G1KMT3</accession>
<evidence type="ECO:0000313" key="3">
    <source>
        <dbReference type="EMBL" id="KAF2714154.1"/>
    </source>
</evidence>
<keyword evidence="2" id="KW-0812">Transmembrane</keyword>
<evidence type="ECO:0000256" key="2">
    <source>
        <dbReference type="SAM" id="Phobius"/>
    </source>
</evidence>
<feature type="region of interest" description="Disordered" evidence="1">
    <location>
        <begin position="264"/>
        <end position="330"/>
    </location>
</feature>
<sequence length="391" mass="43684">MEQNYIPAKVPIVGGVLSTIISLVTISVLSICLTRRIQNIIKWKRLPLIIWLVIIIYIDSMFFVFITAILSRGIGINSSLQICEGAIFLCLVCYMSTKLLIYCFLVEKAYIIRGSRFPRLKTRLWLFNSFGLLVPYTVVMMMNFVFRIAYIDEQGVCIIGMKKIAMLPFITLDVVVNVYLTLLFIIPLRQLYTYQHNTNTALHTMAFRSFIGTLTTLASSVVNLSVLMVLKGEPGWICLMCCNADILFSVFILHWVTEVDSVNGSGSSSLHQQNTDMDRSKPDDNNNNNNTTPITPRPINCHIPDGQATPSADPVWSGPKGRKPSDSTNLVGTITTECRSVSFGGRGNSPDQTVELKSIRVQTEHTHQVEIDGRSESEIGETNITSAEKMV</sequence>
<feature type="transmembrane region" description="Helical" evidence="2">
    <location>
        <begin position="209"/>
        <end position="230"/>
    </location>
</feature>
<evidence type="ECO:0000256" key="1">
    <source>
        <dbReference type="SAM" id="MobiDB-lite"/>
    </source>
</evidence>
<feature type="compositionally biased region" description="Low complexity" evidence="1">
    <location>
        <begin position="285"/>
        <end position="300"/>
    </location>
</feature>
<dbReference type="PANTHER" id="PTHR38848">
    <property type="entry name" value="G-PROTEIN COUPLED RECEPTORS FAMILY 3 PROFILE DOMAIN-CONTAINING PROTEIN"/>
    <property type="match status" value="1"/>
</dbReference>
<feature type="transmembrane region" description="Helical" evidence="2">
    <location>
        <begin position="166"/>
        <end position="188"/>
    </location>
</feature>
<feature type="transmembrane region" description="Helical" evidence="2">
    <location>
        <begin position="86"/>
        <end position="105"/>
    </location>
</feature>
<feature type="transmembrane region" description="Helical" evidence="2">
    <location>
        <begin position="125"/>
        <end position="146"/>
    </location>
</feature>
<proteinExistence type="predicted"/>
<dbReference type="PANTHER" id="PTHR38848:SF3">
    <property type="entry name" value="G-PROTEIN COUPLED RECEPTORS FAMILY 3 PROFILE DOMAIN-CONTAINING PROTEIN"/>
    <property type="match status" value="1"/>
</dbReference>
<organism evidence="3 4">
    <name type="scientific">Pleomassaria siparia CBS 279.74</name>
    <dbReference type="NCBI Taxonomy" id="1314801"/>
    <lineage>
        <taxon>Eukaryota</taxon>
        <taxon>Fungi</taxon>
        <taxon>Dikarya</taxon>
        <taxon>Ascomycota</taxon>
        <taxon>Pezizomycotina</taxon>
        <taxon>Dothideomycetes</taxon>
        <taxon>Pleosporomycetidae</taxon>
        <taxon>Pleosporales</taxon>
        <taxon>Pleomassariaceae</taxon>
        <taxon>Pleomassaria</taxon>
    </lineage>
</organism>
<reference evidence="3" key="1">
    <citation type="journal article" date="2020" name="Stud. Mycol.">
        <title>101 Dothideomycetes genomes: a test case for predicting lifestyles and emergence of pathogens.</title>
        <authorList>
            <person name="Haridas S."/>
            <person name="Albert R."/>
            <person name="Binder M."/>
            <person name="Bloem J."/>
            <person name="Labutti K."/>
            <person name="Salamov A."/>
            <person name="Andreopoulos B."/>
            <person name="Baker S."/>
            <person name="Barry K."/>
            <person name="Bills G."/>
            <person name="Bluhm B."/>
            <person name="Cannon C."/>
            <person name="Castanera R."/>
            <person name="Culley D."/>
            <person name="Daum C."/>
            <person name="Ezra D."/>
            <person name="Gonzalez J."/>
            <person name="Henrissat B."/>
            <person name="Kuo A."/>
            <person name="Liang C."/>
            <person name="Lipzen A."/>
            <person name="Lutzoni F."/>
            <person name="Magnuson J."/>
            <person name="Mondo S."/>
            <person name="Nolan M."/>
            <person name="Ohm R."/>
            <person name="Pangilinan J."/>
            <person name="Park H.-J."/>
            <person name="Ramirez L."/>
            <person name="Alfaro M."/>
            <person name="Sun H."/>
            <person name="Tritt A."/>
            <person name="Yoshinaga Y."/>
            <person name="Zwiers L.-H."/>
            <person name="Turgeon B."/>
            <person name="Goodwin S."/>
            <person name="Spatafora J."/>
            <person name="Crous P."/>
            <person name="Grigoriev I."/>
        </authorList>
    </citation>
    <scope>NUCLEOTIDE SEQUENCE</scope>
    <source>
        <strain evidence="3">CBS 279.74</strain>
    </source>
</reference>